<dbReference type="SUPFAM" id="SSF54001">
    <property type="entry name" value="Cysteine proteinases"/>
    <property type="match status" value="1"/>
</dbReference>
<organism evidence="2 3">
    <name type="scientific">Salmonirosea aquatica</name>
    <dbReference type="NCBI Taxonomy" id="2654236"/>
    <lineage>
        <taxon>Bacteria</taxon>
        <taxon>Pseudomonadati</taxon>
        <taxon>Bacteroidota</taxon>
        <taxon>Cytophagia</taxon>
        <taxon>Cytophagales</taxon>
        <taxon>Spirosomataceae</taxon>
        <taxon>Salmonirosea</taxon>
    </lineage>
</organism>
<dbReference type="AlphaFoldDB" id="A0A7C9BGA0"/>
<name>A0A7C9BGA0_9BACT</name>
<dbReference type="SMART" id="SM00460">
    <property type="entry name" value="TGc"/>
    <property type="match status" value="1"/>
</dbReference>
<gene>
    <name evidence="2" type="ORF">GBK04_08265</name>
</gene>
<dbReference type="RefSeq" id="WP_152758532.1">
    <property type="nucleotide sequence ID" value="NZ_WHLY01000002.1"/>
</dbReference>
<dbReference type="PANTHER" id="PTHR33490:SF1">
    <property type="entry name" value="SLL1233 PROTEIN"/>
    <property type="match status" value="1"/>
</dbReference>
<protein>
    <submittedName>
        <fullName evidence="2">Transglutaminase family protein</fullName>
    </submittedName>
</protein>
<evidence type="ECO:0000259" key="1">
    <source>
        <dbReference type="SMART" id="SM00460"/>
    </source>
</evidence>
<dbReference type="EMBL" id="WHLY01000002">
    <property type="protein sequence ID" value="MPR33354.1"/>
    <property type="molecule type" value="Genomic_DNA"/>
</dbReference>
<dbReference type="InterPro" id="IPR002931">
    <property type="entry name" value="Transglutaminase-like"/>
</dbReference>
<dbReference type="Pfam" id="PF01841">
    <property type="entry name" value="Transglut_core"/>
    <property type="match status" value="1"/>
</dbReference>
<evidence type="ECO:0000313" key="2">
    <source>
        <dbReference type="EMBL" id="MPR33354.1"/>
    </source>
</evidence>
<comment type="caution">
    <text evidence="2">The sequence shown here is derived from an EMBL/GenBank/DDBJ whole genome shotgun (WGS) entry which is preliminary data.</text>
</comment>
<dbReference type="InterPro" id="IPR013589">
    <property type="entry name" value="Bac_transglu_N"/>
</dbReference>
<sequence length="282" mass="32030">MNLSVKHVLSYTYDKPVALDPHLLYLYPKSYPHQRLLDYSLRIDPLPSRVVRNVDAEGNVQQVVYFAAPTDYLTVKADMTLSSDPFNVFDFVLFPFEAKNIPFRYSDRTHKYLLPYLSRHEITPYVEQFARQIASHVNWATVPFLTEMSSHIHDNFSYQQRPEGRAYPPEDTLRGLCGSCRDYSSLFIAACRSLGMAARLVSGYLYGNPTQAHELHAWVEVYLPGAGWRGFDPTEGRAMINNHICLGASADYDQLAPVMGTFRGAASSFLTTELEIEEVGEK</sequence>
<keyword evidence="3" id="KW-1185">Reference proteome</keyword>
<proteinExistence type="predicted"/>
<accession>A0A7C9BGA0</accession>
<dbReference type="Proteomes" id="UP000479293">
    <property type="component" value="Unassembled WGS sequence"/>
</dbReference>
<dbReference type="InterPro" id="IPR038765">
    <property type="entry name" value="Papain-like_cys_pep_sf"/>
</dbReference>
<dbReference type="Pfam" id="PF08379">
    <property type="entry name" value="Bact_transglu_N"/>
    <property type="match status" value="1"/>
</dbReference>
<evidence type="ECO:0000313" key="3">
    <source>
        <dbReference type="Proteomes" id="UP000479293"/>
    </source>
</evidence>
<dbReference type="Gene3D" id="3.10.620.30">
    <property type="match status" value="1"/>
</dbReference>
<feature type="domain" description="Transglutaminase-like" evidence="1">
    <location>
        <begin position="172"/>
        <end position="235"/>
    </location>
</feature>
<dbReference type="PANTHER" id="PTHR33490">
    <property type="entry name" value="BLR5614 PROTEIN-RELATED"/>
    <property type="match status" value="1"/>
</dbReference>
<reference evidence="2 3" key="1">
    <citation type="submission" date="2019-10" db="EMBL/GenBank/DDBJ databases">
        <title>Draft Genome Sequence of Cytophagaceae sp. SJW1-29.</title>
        <authorList>
            <person name="Choi A."/>
        </authorList>
    </citation>
    <scope>NUCLEOTIDE SEQUENCE [LARGE SCALE GENOMIC DNA]</scope>
    <source>
        <strain evidence="2 3">SJW1-29</strain>
    </source>
</reference>